<dbReference type="AlphaFoldDB" id="A0AA35WJN8"/>
<dbReference type="GO" id="GO:0015918">
    <property type="term" value="P:sterol transport"/>
    <property type="evidence" value="ECO:0007669"/>
    <property type="project" value="InterPro"/>
</dbReference>
<sequence length="160" mass="17400">MKAAVVLVLVVTAAVAIPVQWLELESAKTLQKGRLGDVYKNCSKSTDPLHIISLTLSPDPPEKGKNLTISVEYDLTEEVTGGEIKVNIKYDSIIPYDKTVDICDVLKTVNLSCPIKPVQSRFTISKEIPSDVPGGHYTGSVVASDQNGQELACFDLDFHL</sequence>
<dbReference type="InterPro" id="IPR014756">
    <property type="entry name" value="Ig_E-set"/>
</dbReference>
<dbReference type="PANTHER" id="PTHR11306">
    <property type="entry name" value="NIEMANN PICK TYPE C2 PROTEIN NPC2-RELATED"/>
    <property type="match status" value="1"/>
</dbReference>
<comment type="function">
    <text evidence="1">Catalyzes the intermembrane transfer of phosphatidylglycerol and phosphatidylinositol.</text>
</comment>
<dbReference type="GO" id="GO:0032934">
    <property type="term" value="F:sterol binding"/>
    <property type="evidence" value="ECO:0007669"/>
    <property type="project" value="InterPro"/>
</dbReference>
<protein>
    <submittedName>
        <fullName evidence="6">Phosphatidylglycerol/phosphatidylinositol transfer protein DDB_G0278295</fullName>
    </submittedName>
</protein>
<dbReference type="Proteomes" id="UP001174909">
    <property type="component" value="Unassembled WGS sequence"/>
</dbReference>
<gene>
    <name evidence="6" type="ORF">GBAR_LOCUS9964</name>
</gene>
<evidence type="ECO:0000256" key="2">
    <source>
        <dbReference type="ARBA" id="ARBA00006370"/>
    </source>
</evidence>
<reference evidence="6" key="1">
    <citation type="submission" date="2023-03" db="EMBL/GenBank/DDBJ databases">
        <authorList>
            <person name="Steffen K."/>
            <person name="Cardenas P."/>
        </authorList>
    </citation>
    <scope>NUCLEOTIDE SEQUENCE</scope>
</reference>
<dbReference type="SMART" id="SM00737">
    <property type="entry name" value="ML"/>
    <property type="match status" value="1"/>
</dbReference>
<dbReference type="SUPFAM" id="SSF81296">
    <property type="entry name" value="E set domains"/>
    <property type="match status" value="1"/>
</dbReference>
<feature type="domain" description="MD-2-related lipid-recognition" evidence="5">
    <location>
        <begin position="39"/>
        <end position="158"/>
    </location>
</feature>
<evidence type="ECO:0000256" key="3">
    <source>
        <dbReference type="ARBA" id="ARBA00022729"/>
    </source>
</evidence>
<proteinExistence type="inferred from homology"/>
<evidence type="ECO:0000259" key="5">
    <source>
        <dbReference type="SMART" id="SM00737"/>
    </source>
</evidence>
<dbReference type="InterPro" id="IPR039670">
    <property type="entry name" value="NPC2-like"/>
</dbReference>
<dbReference type="Pfam" id="PF02221">
    <property type="entry name" value="E1_DerP2_DerF2"/>
    <property type="match status" value="1"/>
</dbReference>
<name>A0AA35WJN8_GEOBA</name>
<feature type="chain" id="PRO_5041340486" evidence="4">
    <location>
        <begin position="17"/>
        <end position="160"/>
    </location>
</feature>
<organism evidence="6 7">
    <name type="scientific">Geodia barretti</name>
    <name type="common">Barrett's horny sponge</name>
    <dbReference type="NCBI Taxonomy" id="519541"/>
    <lineage>
        <taxon>Eukaryota</taxon>
        <taxon>Metazoa</taxon>
        <taxon>Porifera</taxon>
        <taxon>Demospongiae</taxon>
        <taxon>Heteroscleromorpha</taxon>
        <taxon>Tetractinellida</taxon>
        <taxon>Astrophorina</taxon>
        <taxon>Geodiidae</taxon>
        <taxon>Geodia</taxon>
    </lineage>
</organism>
<keyword evidence="3 4" id="KW-0732">Signal</keyword>
<accession>A0AA35WJN8</accession>
<dbReference type="PANTHER" id="PTHR11306:SF60">
    <property type="entry name" value="COUNTIN-3-RELATED"/>
    <property type="match status" value="1"/>
</dbReference>
<evidence type="ECO:0000313" key="7">
    <source>
        <dbReference type="Proteomes" id="UP001174909"/>
    </source>
</evidence>
<comment type="similarity">
    <text evidence="2">Belongs to the NPC2 family.</text>
</comment>
<dbReference type="EMBL" id="CASHTH010001506">
    <property type="protein sequence ID" value="CAI8016227.1"/>
    <property type="molecule type" value="Genomic_DNA"/>
</dbReference>
<dbReference type="Gene3D" id="2.70.220.10">
    <property type="entry name" value="Ganglioside GM2 activator"/>
    <property type="match status" value="1"/>
</dbReference>
<comment type="caution">
    <text evidence="6">The sequence shown here is derived from an EMBL/GenBank/DDBJ whole genome shotgun (WGS) entry which is preliminary data.</text>
</comment>
<dbReference type="InterPro" id="IPR003172">
    <property type="entry name" value="ML_dom"/>
</dbReference>
<evidence type="ECO:0000256" key="1">
    <source>
        <dbReference type="ARBA" id="ARBA00002053"/>
    </source>
</evidence>
<feature type="signal peptide" evidence="4">
    <location>
        <begin position="1"/>
        <end position="16"/>
    </location>
</feature>
<evidence type="ECO:0000313" key="6">
    <source>
        <dbReference type="EMBL" id="CAI8016227.1"/>
    </source>
</evidence>
<dbReference type="InterPro" id="IPR036846">
    <property type="entry name" value="GM2-AP_sf"/>
</dbReference>
<keyword evidence="7" id="KW-1185">Reference proteome</keyword>
<evidence type="ECO:0000256" key="4">
    <source>
        <dbReference type="SAM" id="SignalP"/>
    </source>
</evidence>